<sequence>MAKGKNRIAPMGKQKEDTQSLSEKSQLRLQLLTGPDLKISKETETEKDVIELLSGSKIDLKKRAEELRKFLAKSKQRYEKAFTKDFYKQINRLNGWAISEDKTYQKPPIVARFTIEIIYRRFPKDILPALQHLNPYVVFGLRKFKHFQWLNDEGRILLEGYIEEATTMMETCKTWYEFRVKYSQTYNVPFQLNFIDDQINFIK</sequence>
<comment type="caution">
    <text evidence="3">The sequence shown here is derived from an EMBL/GenBank/DDBJ whole genome shotgun (WGS) entry which is preliminary data.</text>
</comment>
<evidence type="ECO:0000313" key="4">
    <source>
        <dbReference type="Proteomes" id="UP001139000"/>
    </source>
</evidence>
<name>A0A9X1PPJ5_9BACT</name>
<dbReference type="Pfam" id="PF10546">
    <property type="entry name" value="P63C"/>
    <property type="match status" value="1"/>
</dbReference>
<keyword evidence="4" id="KW-1185">Reference proteome</keyword>
<gene>
    <name evidence="3" type="ORF">LXM26_26550</name>
</gene>
<dbReference type="RefSeq" id="WP_234658080.1">
    <property type="nucleotide sequence ID" value="NZ_CP094997.1"/>
</dbReference>
<evidence type="ECO:0000259" key="2">
    <source>
        <dbReference type="Pfam" id="PF10546"/>
    </source>
</evidence>
<feature type="region of interest" description="Disordered" evidence="1">
    <location>
        <begin position="1"/>
        <end position="24"/>
    </location>
</feature>
<dbReference type="InterPro" id="IPR018874">
    <property type="entry name" value="Phage_Mx8_p63_C"/>
</dbReference>
<accession>A0A9X1PPJ5</accession>
<protein>
    <submittedName>
        <fullName evidence="3">P63C domain-containing protein</fullName>
    </submittedName>
</protein>
<dbReference type="AlphaFoldDB" id="A0A9X1PPJ5"/>
<evidence type="ECO:0000256" key="1">
    <source>
        <dbReference type="SAM" id="MobiDB-lite"/>
    </source>
</evidence>
<reference evidence="3" key="1">
    <citation type="submission" date="2021-12" db="EMBL/GenBank/DDBJ databases">
        <title>Novel species in genus Dyadobacter.</title>
        <authorList>
            <person name="Ma C."/>
        </authorList>
    </citation>
    <scope>NUCLEOTIDE SEQUENCE</scope>
    <source>
        <strain evidence="3">LJ419</strain>
    </source>
</reference>
<proteinExistence type="predicted"/>
<evidence type="ECO:0000313" key="3">
    <source>
        <dbReference type="EMBL" id="MCF0065102.1"/>
    </source>
</evidence>
<dbReference type="EMBL" id="JAJTTC010000010">
    <property type="protein sequence ID" value="MCF0065102.1"/>
    <property type="molecule type" value="Genomic_DNA"/>
</dbReference>
<dbReference type="Proteomes" id="UP001139000">
    <property type="component" value="Unassembled WGS sequence"/>
</dbReference>
<feature type="domain" description="Bacteriophage Mx8 p63 C-terminal" evidence="2">
    <location>
        <begin position="68"/>
        <end position="154"/>
    </location>
</feature>
<organism evidence="3 4">
    <name type="scientific">Dyadobacter chenwenxiniae</name>
    <dbReference type="NCBI Taxonomy" id="2906456"/>
    <lineage>
        <taxon>Bacteria</taxon>
        <taxon>Pseudomonadati</taxon>
        <taxon>Bacteroidota</taxon>
        <taxon>Cytophagia</taxon>
        <taxon>Cytophagales</taxon>
        <taxon>Spirosomataceae</taxon>
        <taxon>Dyadobacter</taxon>
    </lineage>
</organism>